<protein>
    <submittedName>
        <fullName evidence="2">tRNA threonylcarbamoyladenosine dehydratase</fullName>
    </submittedName>
</protein>
<dbReference type="CDD" id="cd00755">
    <property type="entry name" value="YgdL_like"/>
    <property type="match status" value="1"/>
</dbReference>
<dbReference type="Gene3D" id="3.40.50.720">
    <property type="entry name" value="NAD(P)-binding Rossmann-like Domain"/>
    <property type="match status" value="1"/>
</dbReference>
<dbReference type="PANTHER" id="PTHR43267">
    <property type="entry name" value="TRNA THREONYLCARBAMOYLADENOSINE DEHYDRATASE"/>
    <property type="match status" value="1"/>
</dbReference>
<proteinExistence type="predicted"/>
<dbReference type="Pfam" id="PF00899">
    <property type="entry name" value="ThiF"/>
    <property type="match status" value="1"/>
</dbReference>
<feature type="domain" description="THIF-type NAD/FAD binding fold" evidence="1">
    <location>
        <begin position="14"/>
        <end position="154"/>
    </location>
</feature>
<dbReference type="SUPFAM" id="SSF69572">
    <property type="entry name" value="Activating enzymes of the ubiquitin-like proteins"/>
    <property type="match status" value="1"/>
</dbReference>
<evidence type="ECO:0000259" key="1">
    <source>
        <dbReference type="Pfam" id="PF00899"/>
    </source>
</evidence>
<evidence type="ECO:0000313" key="2">
    <source>
        <dbReference type="EMBL" id="GHB98430.1"/>
    </source>
</evidence>
<dbReference type="PANTHER" id="PTHR43267:SF1">
    <property type="entry name" value="TRNA THREONYLCARBAMOYLADENOSINE DEHYDRATASE"/>
    <property type="match status" value="1"/>
</dbReference>
<dbReference type="RefSeq" id="WP_189513184.1">
    <property type="nucleotide sequence ID" value="NZ_BMXG01000006.1"/>
</dbReference>
<evidence type="ECO:0000313" key="3">
    <source>
        <dbReference type="Proteomes" id="UP000642829"/>
    </source>
</evidence>
<organism evidence="2 3">
    <name type="scientific">Cerasicoccus arenae</name>
    <dbReference type="NCBI Taxonomy" id="424488"/>
    <lineage>
        <taxon>Bacteria</taxon>
        <taxon>Pseudomonadati</taxon>
        <taxon>Verrucomicrobiota</taxon>
        <taxon>Opitutia</taxon>
        <taxon>Puniceicoccales</taxon>
        <taxon>Cerasicoccaceae</taxon>
        <taxon>Cerasicoccus</taxon>
    </lineage>
</organism>
<keyword evidence="3" id="KW-1185">Reference proteome</keyword>
<accession>A0A8J3GCH0</accession>
<dbReference type="InterPro" id="IPR045886">
    <property type="entry name" value="ThiF/MoeB/HesA"/>
</dbReference>
<dbReference type="InterPro" id="IPR035985">
    <property type="entry name" value="Ubiquitin-activating_enz"/>
</dbReference>
<dbReference type="InterPro" id="IPR000594">
    <property type="entry name" value="ThiF_NAD_FAD-bd"/>
</dbReference>
<dbReference type="GO" id="GO:0061504">
    <property type="term" value="P:cyclic threonylcarbamoyladenosine biosynthetic process"/>
    <property type="evidence" value="ECO:0007669"/>
    <property type="project" value="TreeGrafter"/>
</dbReference>
<dbReference type="EMBL" id="BMXG01000006">
    <property type="protein sequence ID" value="GHB98430.1"/>
    <property type="molecule type" value="Genomic_DNA"/>
</dbReference>
<reference evidence="2" key="2">
    <citation type="submission" date="2020-09" db="EMBL/GenBank/DDBJ databases">
        <authorList>
            <person name="Sun Q."/>
            <person name="Kim S."/>
        </authorList>
    </citation>
    <scope>NUCLEOTIDE SEQUENCE</scope>
    <source>
        <strain evidence="2">KCTC 12870</strain>
    </source>
</reference>
<dbReference type="Proteomes" id="UP000642829">
    <property type="component" value="Unassembled WGS sequence"/>
</dbReference>
<sequence>MSDYYTRFGGIGRLYGAAGLEKLRSLHACVVGVGGVGSWSVEALARTGIGQLTLIDLDDVCLSNVNRQLPALDGEVGKLKIDVLAARTRLINPECQVNAEATFFTDSTVDRLLGQGFDVVIDAIDAVSNKCRLIAECRQRRIPIVTVGGAGGRKNPSAVKVDDLSRAIGDPLLAKVRRQLRRDFEFPRERRWKFKVPCVYSDEPVVFPWGDGTVCATKEKGAALRLNCDQGFGTASFVTGTMGFTAAAVAVDVALAVPSQ</sequence>
<dbReference type="AlphaFoldDB" id="A0A8J3GCH0"/>
<gene>
    <name evidence="2" type="primary">tcdA</name>
    <name evidence="2" type="ORF">GCM10007047_13190</name>
</gene>
<dbReference type="GO" id="GO:0008641">
    <property type="term" value="F:ubiquitin-like modifier activating enzyme activity"/>
    <property type="evidence" value="ECO:0007669"/>
    <property type="project" value="InterPro"/>
</dbReference>
<name>A0A8J3GCH0_9BACT</name>
<dbReference type="GO" id="GO:0061503">
    <property type="term" value="F:tRNA threonylcarbamoyladenosine dehydratase"/>
    <property type="evidence" value="ECO:0007669"/>
    <property type="project" value="TreeGrafter"/>
</dbReference>
<comment type="caution">
    <text evidence="2">The sequence shown here is derived from an EMBL/GenBank/DDBJ whole genome shotgun (WGS) entry which is preliminary data.</text>
</comment>
<reference evidence="2" key="1">
    <citation type="journal article" date="2014" name="Int. J. Syst. Evol. Microbiol.">
        <title>Complete genome sequence of Corynebacterium casei LMG S-19264T (=DSM 44701T), isolated from a smear-ripened cheese.</title>
        <authorList>
            <consortium name="US DOE Joint Genome Institute (JGI-PGF)"/>
            <person name="Walter F."/>
            <person name="Albersmeier A."/>
            <person name="Kalinowski J."/>
            <person name="Ruckert C."/>
        </authorList>
    </citation>
    <scope>NUCLEOTIDE SEQUENCE</scope>
    <source>
        <strain evidence="2">KCTC 12870</strain>
    </source>
</reference>